<sequence length="133" mass="14218">MPANSKSSNRRPANAHSVPRGAERPANSHSAPRAARRPANAASVGGVRPFTNGVGAQKMKTSTALRGDANLAYTRPRQKKAKETDFGVLFGPSGSVVERSENTDRVLHSPTLISSIPTNIDLGFKSNELRWKG</sequence>
<organism evidence="2 3">
    <name type="scientific">Capsicum annuum</name>
    <name type="common">Capsicum pepper</name>
    <dbReference type="NCBI Taxonomy" id="4072"/>
    <lineage>
        <taxon>Eukaryota</taxon>
        <taxon>Viridiplantae</taxon>
        <taxon>Streptophyta</taxon>
        <taxon>Embryophyta</taxon>
        <taxon>Tracheophyta</taxon>
        <taxon>Spermatophyta</taxon>
        <taxon>Magnoliopsida</taxon>
        <taxon>eudicotyledons</taxon>
        <taxon>Gunneridae</taxon>
        <taxon>Pentapetalae</taxon>
        <taxon>asterids</taxon>
        <taxon>lamiids</taxon>
        <taxon>Solanales</taxon>
        <taxon>Solanaceae</taxon>
        <taxon>Solanoideae</taxon>
        <taxon>Capsiceae</taxon>
        <taxon>Capsicum</taxon>
    </lineage>
</organism>
<dbReference type="EMBL" id="AYRZ02000004">
    <property type="protein sequence ID" value="PHT83569.1"/>
    <property type="molecule type" value="Genomic_DNA"/>
</dbReference>
<keyword evidence="3" id="KW-1185">Reference proteome</keyword>
<reference evidence="2 3" key="1">
    <citation type="journal article" date="2014" name="Nat. Genet.">
        <title>Genome sequence of the hot pepper provides insights into the evolution of pungency in Capsicum species.</title>
        <authorList>
            <person name="Kim S."/>
            <person name="Park M."/>
            <person name="Yeom S.I."/>
            <person name="Kim Y.M."/>
            <person name="Lee J.M."/>
            <person name="Lee H.A."/>
            <person name="Seo E."/>
            <person name="Choi J."/>
            <person name="Cheong K."/>
            <person name="Kim K.T."/>
            <person name="Jung K."/>
            <person name="Lee G.W."/>
            <person name="Oh S.K."/>
            <person name="Bae C."/>
            <person name="Kim S.B."/>
            <person name="Lee H.Y."/>
            <person name="Kim S.Y."/>
            <person name="Kim M.S."/>
            <person name="Kang B.C."/>
            <person name="Jo Y.D."/>
            <person name="Yang H.B."/>
            <person name="Jeong H.J."/>
            <person name="Kang W.H."/>
            <person name="Kwon J.K."/>
            <person name="Shin C."/>
            <person name="Lim J.Y."/>
            <person name="Park J.H."/>
            <person name="Huh J.H."/>
            <person name="Kim J.S."/>
            <person name="Kim B.D."/>
            <person name="Cohen O."/>
            <person name="Paran I."/>
            <person name="Suh M.C."/>
            <person name="Lee S.B."/>
            <person name="Kim Y.K."/>
            <person name="Shin Y."/>
            <person name="Noh S.J."/>
            <person name="Park J."/>
            <person name="Seo Y.S."/>
            <person name="Kwon S.Y."/>
            <person name="Kim H.A."/>
            <person name="Park J.M."/>
            <person name="Kim H.J."/>
            <person name="Choi S.B."/>
            <person name="Bosland P.W."/>
            <person name="Reeves G."/>
            <person name="Jo S.H."/>
            <person name="Lee B.W."/>
            <person name="Cho H.T."/>
            <person name="Choi H.S."/>
            <person name="Lee M.S."/>
            <person name="Yu Y."/>
            <person name="Do Choi Y."/>
            <person name="Park B.S."/>
            <person name="van Deynze A."/>
            <person name="Ashrafi H."/>
            <person name="Hill T."/>
            <person name="Kim W.T."/>
            <person name="Pai H.S."/>
            <person name="Ahn H.K."/>
            <person name="Yeam I."/>
            <person name="Giovannoni J.J."/>
            <person name="Rose J.K."/>
            <person name="Sorensen I."/>
            <person name="Lee S.J."/>
            <person name="Kim R.W."/>
            <person name="Choi I.Y."/>
            <person name="Choi B.S."/>
            <person name="Lim J.S."/>
            <person name="Lee Y.H."/>
            <person name="Choi D."/>
        </authorList>
    </citation>
    <scope>NUCLEOTIDE SEQUENCE [LARGE SCALE GENOMIC DNA]</scope>
    <source>
        <strain evidence="3">cv. CM334</strain>
    </source>
</reference>
<evidence type="ECO:0000256" key="1">
    <source>
        <dbReference type="SAM" id="MobiDB-lite"/>
    </source>
</evidence>
<feature type="compositionally biased region" description="Low complexity" evidence="1">
    <location>
        <begin position="24"/>
        <end position="43"/>
    </location>
</feature>
<evidence type="ECO:0000313" key="2">
    <source>
        <dbReference type="EMBL" id="PHT83569.1"/>
    </source>
</evidence>
<feature type="compositionally biased region" description="Polar residues" evidence="1">
    <location>
        <begin position="1"/>
        <end position="11"/>
    </location>
</feature>
<comment type="caution">
    <text evidence="2">The sequence shown here is derived from an EMBL/GenBank/DDBJ whole genome shotgun (WGS) entry which is preliminary data.</text>
</comment>
<protein>
    <submittedName>
        <fullName evidence="2">Uncharacterized protein</fullName>
    </submittedName>
</protein>
<gene>
    <name evidence="2" type="ORF">T459_12012</name>
</gene>
<name>A0A2G2ZNK2_CAPAN</name>
<feature type="region of interest" description="Disordered" evidence="1">
    <location>
        <begin position="1"/>
        <end position="103"/>
    </location>
</feature>
<evidence type="ECO:0000313" key="3">
    <source>
        <dbReference type="Proteomes" id="UP000222542"/>
    </source>
</evidence>
<dbReference type="Gramene" id="PHT83569">
    <property type="protein sequence ID" value="PHT83569"/>
    <property type="gene ID" value="T459_12012"/>
</dbReference>
<dbReference type="Proteomes" id="UP000222542">
    <property type="component" value="Unassembled WGS sequence"/>
</dbReference>
<dbReference type="AlphaFoldDB" id="A0A2G2ZNK2"/>
<reference evidence="2 3" key="2">
    <citation type="journal article" date="2017" name="Genome Biol.">
        <title>New reference genome sequences of hot pepper reveal the massive evolution of plant disease-resistance genes by retroduplication.</title>
        <authorList>
            <person name="Kim S."/>
            <person name="Park J."/>
            <person name="Yeom S.I."/>
            <person name="Kim Y.M."/>
            <person name="Seo E."/>
            <person name="Kim K.T."/>
            <person name="Kim M.S."/>
            <person name="Lee J.M."/>
            <person name="Cheong K."/>
            <person name="Shin H.S."/>
            <person name="Kim S.B."/>
            <person name="Han K."/>
            <person name="Lee J."/>
            <person name="Park M."/>
            <person name="Lee H.A."/>
            <person name="Lee H.Y."/>
            <person name="Lee Y."/>
            <person name="Oh S."/>
            <person name="Lee J.H."/>
            <person name="Choi E."/>
            <person name="Choi E."/>
            <person name="Lee S.E."/>
            <person name="Jeon J."/>
            <person name="Kim H."/>
            <person name="Choi G."/>
            <person name="Song H."/>
            <person name="Lee J."/>
            <person name="Lee S.C."/>
            <person name="Kwon J.K."/>
            <person name="Lee H.Y."/>
            <person name="Koo N."/>
            <person name="Hong Y."/>
            <person name="Kim R.W."/>
            <person name="Kang W.H."/>
            <person name="Huh J.H."/>
            <person name="Kang B.C."/>
            <person name="Yang T.J."/>
            <person name="Lee Y.H."/>
            <person name="Bennetzen J.L."/>
            <person name="Choi D."/>
        </authorList>
    </citation>
    <scope>NUCLEOTIDE SEQUENCE [LARGE SCALE GENOMIC DNA]</scope>
    <source>
        <strain evidence="3">cv. CM334</strain>
    </source>
</reference>
<accession>A0A2G2ZNK2</accession>
<proteinExistence type="predicted"/>